<sequence>MLDLNRTMFYKTEFDILALKGQDALWSVVLKIRGWIADKARRSSYRFPCDNATWTSLKNGTRAKAEGADVEMYSSLHIEEGVYTWACRFAENVDLKDGSAPRQWLTEVGFKGRSLEESTFSLVLSYSDRAGFIGPLQAVPGRSIPKLVDYLLKDDALDCTVSGINVKSGPVEVGSENAQEMLGIIANTDRGIPVVFASPGTLGQPLVDPHELHRALGPNALVCYAMGLQAAEAMNSLLEPLRLACFGGAVRVYATQPRVDEPLDHARHRFVAASAIREHGEDYVVDMLRRALAQDVHFWQSMLRVDDVKHLNRESARERRIAELKRRFQDEALEEMLSTEEATEALKQDNELIKEENNQLREEVHNLRARCQSYEAAFAGASAADGEGRLAEIVRAARRLPPATATETARLAVAAFPDRIDFTERGWDSCGECRTDPSVLWAAIHDMCTILHPLYAGSESVDIAREFNSRSTFSLARGEGRMTRKSPKTMASRKDDYQGRDIFIEPHVKSSTGNQKDPNFVRIYFDWDEASEKLVVGDCGGHLENHSTRSVR</sequence>
<evidence type="ECO:0000313" key="2">
    <source>
        <dbReference type="EMBL" id="ROT88530.1"/>
    </source>
</evidence>
<organism evidence="2 3">
    <name type="scientific">Gordonibacter urolithinfaciens</name>
    <dbReference type="NCBI Taxonomy" id="1335613"/>
    <lineage>
        <taxon>Bacteria</taxon>
        <taxon>Bacillati</taxon>
        <taxon>Actinomycetota</taxon>
        <taxon>Coriobacteriia</taxon>
        <taxon>Eggerthellales</taxon>
        <taxon>Eggerthellaceae</taxon>
        <taxon>Gordonibacter</taxon>
    </lineage>
</organism>
<protein>
    <submittedName>
        <fullName evidence="2">Uncharacterized protein</fullName>
    </submittedName>
</protein>
<proteinExistence type="predicted"/>
<dbReference type="AlphaFoldDB" id="A0A423UHV4"/>
<dbReference type="EMBL" id="QIBW01000016">
    <property type="protein sequence ID" value="ROT88530.1"/>
    <property type="molecule type" value="Genomic_DNA"/>
</dbReference>
<comment type="caution">
    <text evidence="2">The sequence shown here is derived from an EMBL/GenBank/DDBJ whole genome shotgun (WGS) entry which is preliminary data.</text>
</comment>
<evidence type="ECO:0000256" key="1">
    <source>
        <dbReference type="SAM" id="Coils"/>
    </source>
</evidence>
<dbReference type="RefSeq" id="WP_096228503.1">
    <property type="nucleotide sequence ID" value="NZ_LR698982.1"/>
</dbReference>
<feature type="coiled-coil region" evidence="1">
    <location>
        <begin position="339"/>
        <end position="377"/>
    </location>
</feature>
<name>A0A423UHV4_9ACTN</name>
<dbReference type="Proteomes" id="UP000285258">
    <property type="component" value="Unassembled WGS sequence"/>
</dbReference>
<accession>A0A423UHV4</accession>
<keyword evidence="1" id="KW-0175">Coiled coil</keyword>
<evidence type="ECO:0000313" key="3">
    <source>
        <dbReference type="Proteomes" id="UP000285258"/>
    </source>
</evidence>
<gene>
    <name evidence="2" type="ORF">DMP12_11670</name>
</gene>
<reference evidence="3" key="1">
    <citation type="submission" date="2018-05" db="EMBL/GenBank/DDBJ databases">
        <title>Genome Sequencing of selected type strains of the family Eggerthellaceae.</title>
        <authorList>
            <person name="Danylec N."/>
            <person name="Stoll D.A."/>
            <person name="Doetsch A."/>
            <person name="Huch M."/>
        </authorList>
    </citation>
    <scope>NUCLEOTIDE SEQUENCE [LARGE SCALE GENOMIC DNA]</scope>
    <source>
        <strain evidence="3">DSM 27213</strain>
    </source>
</reference>